<reference evidence="1" key="1">
    <citation type="submission" date="2023-07" db="EMBL/GenBank/DDBJ databases">
        <title>Black Yeasts Isolated from many extreme environments.</title>
        <authorList>
            <person name="Coleine C."/>
            <person name="Stajich J.E."/>
            <person name="Selbmann L."/>
        </authorList>
    </citation>
    <scope>NUCLEOTIDE SEQUENCE</scope>
    <source>
        <strain evidence="1">CCFEE 5714</strain>
    </source>
</reference>
<accession>A0ACC3MBK9</accession>
<comment type="caution">
    <text evidence="1">The sequence shown here is derived from an EMBL/GenBank/DDBJ whole genome shotgun (WGS) entry which is preliminary data.</text>
</comment>
<gene>
    <name evidence="1" type="ORF">LTR37_020310</name>
</gene>
<sequence length="311" mass="33574">MSRSAEHDARNAALKAALGTNELARAASQPTGNTVPAQCKDLGLAWEVEDISDSNGARIHWLGARGVPSVLLYFHGGGFGLGAFPGHIQFLASCMKKRDDKLVVAFLEYGLTPANRYPSPYVQATKALSHVVGSGYEPSNILVGGDSCGGNMVLGLLSGIAHPTPAIPKLELKTPLGGALLISPWVSFSTDWKSYRSNAGRDIVSSESMLEWASDFVDPKDHNNYSEPIRAKSDWWKGLPVEDILLLWGSAEIFMDSDAQLANTLADAGLKVTPRECANEVHIDCVLDAQTGLPHGEMTEFIWAWLKKVCK</sequence>
<organism evidence="1 2">
    <name type="scientific">Vermiconidia calcicola</name>
    <dbReference type="NCBI Taxonomy" id="1690605"/>
    <lineage>
        <taxon>Eukaryota</taxon>
        <taxon>Fungi</taxon>
        <taxon>Dikarya</taxon>
        <taxon>Ascomycota</taxon>
        <taxon>Pezizomycotina</taxon>
        <taxon>Dothideomycetes</taxon>
        <taxon>Dothideomycetidae</taxon>
        <taxon>Mycosphaerellales</taxon>
        <taxon>Extremaceae</taxon>
        <taxon>Vermiconidia</taxon>
    </lineage>
</organism>
<proteinExistence type="predicted"/>
<protein>
    <submittedName>
        <fullName evidence="1">Uncharacterized protein</fullName>
    </submittedName>
</protein>
<evidence type="ECO:0000313" key="1">
    <source>
        <dbReference type="EMBL" id="KAK3684404.1"/>
    </source>
</evidence>
<keyword evidence="2" id="KW-1185">Reference proteome</keyword>
<dbReference type="Proteomes" id="UP001281147">
    <property type="component" value="Unassembled WGS sequence"/>
</dbReference>
<evidence type="ECO:0000313" key="2">
    <source>
        <dbReference type="Proteomes" id="UP001281147"/>
    </source>
</evidence>
<name>A0ACC3MBK9_9PEZI</name>
<dbReference type="EMBL" id="JAUTXU010000347">
    <property type="protein sequence ID" value="KAK3684404.1"/>
    <property type="molecule type" value="Genomic_DNA"/>
</dbReference>